<dbReference type="SUPFAM" id="SSF52540">
    <property type="entry name" value="P-loop containing nucleoside triphosphate hydrolases"/>
    <property type="match status" value="1"/>
</dbReference>
<keyword evidence="4 8" id="KW-0547">Nucleotide-binding</keyword>
<dbReference type="Pfam" id="PF00005">
    <property type="entry name" value="ABC_tran"/>
    <property type="match status" value="1"/>
</dbReference>
<dbReference type="Proteomes" id="UP001203004">
    <property type="component" value="Unassembled WGS sequence"/>
</dbReference>
<dbReference type="InterPro" id="IPR050095">
    <property type="entry name" value="ECF_ABC_transporter_ATP-bd"/>
</dbReference>
<dbReference type="SMART" id="SM00382">
    <property type="entry name" value="AAA"/>
    <property type="match status" value="1"/>
</dbReference>
<organism evidence="10 11">
    <name type="scientific">Sporolactobacillus mangiferae</name>
    <dbReference type="NCBI Taxonomy" id="2940498"/>
    <lineage>
        <taxon>Bacteria</taxon>
        <taxon>Bacillati</taxon>
        <taxon>Bacillota</taxon>
        <taxon>Bacilli</taxon>
        <taxon>Bacillales</taxon>
        <taxon>Sporolactobacillaceae</taxon>
        <taxon>Sporolactobacillus</taxon>
    </lineage>
</organism>
<keyword evidence="2 8" id="KW-0813">Transport</keyword>
<keyword evidence="7 8" id="KW-0472">Membrane</keyword>
<dbReference type="EMBL" id="JAMAST010000026">
    <property type="protein sequence ID" value="MCL1632909.1"/>
    <property type="molecule type" value="Genomic_DNA"/>
</dbReference>
<comment type="caution">
    <text evidence="10">The sequence shown here is derived from an EMBL/GenBank/DDBJ whole genome shotgun (WGS) entry which is preliminary data.</text>
</comment>
<feature type="domain" description="ABC transporter" evidence="9">
    <location>
        <begin position="4"/>
        <end position="245"/>
    </location>
</feature>
<evidence type="ECO:0000256" key="5">
    <source>
        <dbReference type="ARBA" id="ARBA00022840"/>
    </source>
</evidence>
<dbReference type="InterPro" id="IPR030946">
    <property type="entry name" value="EcfA2"/>
</dbReference>
<sequence>MAIIELKHVHYAYGVGTSFEKQALNNISFSVDPGDFLAIVGHTGSGKSTLIRHLNGLLRPDSGQVFIHGKDLWSQMKDRRSVRFQIGLVFQYPETQLFEDTVGKDIAFGPKNMGLNEQEVKQRVQEALAFVGLDASYLERNPFRLSGGEMRRVAIAGVLAMRPSVLVLDEPTAGLDFDGRALILQQLEQFRIKSGAAIILVTHNMDDIAEHAQRVIVLHEGRMVLSGTTASVFSEADILKQCGLDVPQITRVLIKLKERGLPVRTDAITLEAAEREILKLFREGG</sequence>
<keyword evidence="3 8" id="KW-1003">Cell membrane</keyword>
<keyword evidence="5 8" id="KW-0067">ATP-binding</keyword>
<evidence type="ECO:0000313" key="11">
    <source>
        <dbReference type="Proteomes" id="UP001203004"/>
    </source>
</evidence>
<dbReference type="EC" id="7.-.-.-" evidence="8"/>
<dbReference type="NCBIfam" id="TIGR04521">
    <property type="entry name" value="ECF_ATPase_2"/>
    <property type="match status" value="1"/>
</dbReference>
<dbReference type="PROSITE" id="PS00211">
    <property type="entry name" value="ABC_TRANSPORTER_1"/>
    <property type="match status" value="1"/>
</dbReference>
<evidence type="ECO:0000256" key="1">
    <source>
        <dbReference type="ARBA" id="ARBA00004202"/>
    </source>
</evidence>
<comment type="subcellular location">
    <subcellularLocation>
        <location evidence="1 8">Cell membrane</location>
        <topology evidence="1 8">Peripheral membrane protein</topology>
    </subcellularLocation>
</comment>
<dbReference type="PANTHER" id="PTHR43553">
    <property type="entry name" value="HEAVY METAL TRANSPORTER"/>
    <property type="match status" value="1"/>
</dbReference>
<evidence type="ECO:0000259" key="9">
    <source>
        <dbReference type="PROSITE" id="PS50893"/>
    </source>
</evidence>
<evidence type="ECO:0000256" key="7">
    <source>
        <dbReference type="ARBA" id="ARBA00023136"/>
    </source>
</evidence>
<evidence type="ECO:0000256" key="4">
    <source>
        <dbReference type="ARBA" id="ARBA00022741"/>
    </source>
</evidence>
<evidence type="ECO:0000256" key="3">
    <source>
        <dbReference type="ARBA" id="ARBA00022475"/>
    </source>
</evidence>
<comment type="function">
    <text evidence="8">ATP-binding (A) component of a common energy-coupling factor (ECF) ABC-transporter complex.</text>
</comment>
<dbReference type="InterPro" id="IPR027417">
    <property type="entry name" value="P-loop_NTPase"/>
</dbReference>
<evidence type="ECO:0000313" key="10">
    <source>
        <dbReference type="EMBL" id="MCL1632909.1"/>
    </source>
</evidence>
<name>A0ABT0MDG6_9BACL</name>
<reference evidence="10 11" key="1">
    <citation type="submission" date="2022-05" db="EMBL/GenBank/DDBJ databases">
        <title>Sporolactobacillus sp nov CPB3-1, isolated from tree bark (Mangifera indica L.).</title>
        <authorList>
            <person name="Phuengjayaem S."/>
            <person name="Tanasupawat S."/>
        </authorList>
    </citation>
    <scope>NUCLEOTIDE SEQUENCE [LARGE SCALE GENOMIC DNA]</scope>
    <source>
        <strain evidence="10 11">CPB3-1</strain>
    </source>
</reference>
<dbReference type="CDD" id="cd03225">
    <property type="entry name" value="ABC_cobalt_CbiO_domain1"/>
    <property type="match status" value="1"/>
</dbReference>
<protein>
    <recommendedName>
        <fullName evidence="8">Energy-coupling factor transporter ATP-binding protein EcfA2</fullName>
        <ecNumber evidence="8">7.-.-.-</ecNumber>
    </recommendedName>
</protein>
<dbReference type="InterPro" id="IPR015856">
    <property type="entry name" value="ABC_transpr_CbiO/EcfA_su"/>
</dbReference>
<comment type="subunit">
    <text evidence="8">Forms a stable energy-coupling factor (ECF) transporter complex composed of 2 membrane-embedded substrate-binding proteins (S component), 2 ATP-binding proteins (A component) and 2 transmembrane proteins (T component).</text>
</comment>
<proteinExistence type="inferred from homology"/>
<keyword evidence="6" id="KW-1278">Translocase</keyword>
<dbReference type="InterPro" id="IPR003439">
    <property type="entry name" value="ABC_transporter-like_ATP-bd"/>
</dbReference>
<gene>
    <name evidence="10" type="ORF">M3N64_13365</name>
</gene>
<dbReference type="PROSITE" id="PS50893">
    <property type="entry name" value="ABC_TRANSPORTER_2"/>
    <property type="match status" value="1"/>
</dbReference>
<dbReference type="PANTHER" id="PTHR43553:SF27">
    <property type="entry name" value="ENERGY-COUPLING FACTOR TRANSPORTER ATP-BINDING PROTEIN ECFA2"/>
    <property type="match status" value="1"/>
</dbReference>
<comment type="similarity">
    <text evidence="8">Belongs to the ABC transporter superfamily. Energy-coupling factor EcfA family.</text>
</comment>
<evidence type="ECO:0000256" key="2">
    <source>
        <dbReference type="ARBA" id="ARBA00022448"/>
    </source>
</evidence>
<dbReference type="InterPro" id="IPR003593">
    <property type="entry name" value="AAA+_ATPase"/>
</dbReference>
<accession>A0ABT0MDG6</accession>
<dbReference type="Gene3D" id="3.40.50.300">
    <property type="entry name" value="P-loop containing nucleotide triphosphate hydrolases"/>
    <property type="match status" value="1"/>
</dbReference>
<evidence type="ECO:0000256" key="6">
    <source>
        <dbReference type="ARBA" id="ARBA00022967"/>
    </source>
</evidence>
<dbReference type="RefSeq" id="WP_249103738.1">
    <property type="nucleotide sequence ID" value="NZ_JAMAST010000026.1"/>
</dbReference>
<evidence type="ECO:0000256" key="8">
    <source>
        <dbReference type="RuleBase" id="RU365104"/>
    </source>
</evidence>
<dbReference type="InterPro" id="IPR017871">
    <property type="entry name" value="ABC_transporter-like_CS"/>
</dbReference>
<keyword evidence="11" id="KW-1185">Reference proteome</keyword>